<dbReference type="GO" id="GO:0005886">
    <property type="term" value="C:plasma membrane"/>
    <property type="evidence" value="ECO:0007669"/>
    <property type="project" value="TreeGrafter"/>
</dbReference>
<dbReference type="Proteomes" id="UP000887226">
    <property type="component" value="Unassembled WGS sequence"/>
</dbReference>
<keyword evidence="3 6" id="KW-0812">Transmembrane</keyword>
<evidence type="ECO:0000313" key="8">
    <source>
        <dbReference type="Proteomes" id="UP000887226"/>
    </source>
</evidence>
<keyword evidence="2" id="KW-0813">Transport</keyword>
<protein>
    <recommendedName>
        <fullName evidence="9">Sucrose transporter</fullName>
    </recommendedName>
</protein>
<keyword evidence="8" id="KW-1185">Reference proteome</keyword>
<name>A0A9P7YXQ5_9HELO</name>
<dbReference type="OrthoDB" id="28755at2759"/>
<sequence length="471" mass="51529">FTSSTCGLQILWSILLSHGTPFLISVGFDGASTAIVWSIAPICGALVQPWFGALSDRCHRHNGQRCSFMIRGCVTTSISLIGFSTSRTQVELLAHHFAGTYSDSTVGAYTKVNCLTWFFLLNVAIQQFQMASRAVIIENNKVFDQLTVNAWASRMQSLGGILGFLLGSIPLSQNLPSNVTTNFTALCLLGIVVLVMSTMISAYFIMGNSDADSETSSENVGGFVNEIAAMPRQFWQILTIQFFAWLEWFPFRTYYTSWLAGYMVYSTNTADFEVDIQDYAARLGSIAGLYFSMVAFTVNCFPPLIITFLDGALKSKANISASWEHPKTSTKAMLLVWLASYLYSAFALLLAGMISSQTGIVLLVSSLGISWAVTLWVPFCLIGILQSRKEATRFNNGVAGNNRPQQLGLVVGLHNAAISISQVLSAIVCSVIFTIWSDTREGILMALIAGGCWKLVASFALWIFFADLQVI</sequence>
<feature type="transmembrane region" description="Helical" evidence="6">
    <location>
        <begin position="35"/>
        <end position="54"/>
    </location>
</feature>
<evidence type="ECO:0008006" key="9">
    <source>
        <dbReference type="Google" id="ProtNLM"/>
    </source>
</evidence>
<gene>
    <name evidence="7" type="ORF">BJ878DRAFT_557550</name>
</gene>
<feature type="transmembrane region" description="Helical" evidence="6">
    <location>
        <begin position="334"/>
        <end position="354"/>
    </location>
</feature>
<dbReference type="SUPFAM" id="SSF103473">
    <property type="entry name" value="MFS general substrate transporter"/>
    <property type="match status" value="1"/>
</dbReference>
<dbReference type="PANTHER" id="PTHR19432:SF35">
    <property type="entry name" value="SOLUTE CARRIER FAMILY 45 MEMBER 3 ISOFORM X1"/>
    <property type="match status" value="1"/>
</dbReference>
<feature type="transmembrane region" description="Helical" evidence="6">
    <location>
        <begin position="360"/>
        <end position="386"/>
    </location>
</feature>
<dbReference type="EMBL" id="MU254174">
    <property type="protein sequence ID" value="KAG9241671.1"/>
    <property type="molecule type" value="Genomic_DNA"/>
</dbReference>
<dbReference type="GO" id="GO:0008506">
    <property type="term" value="F:sucrose:proton symporter activity"/>
    <property type="evidence" value="ECO:0007669"/>
    <property type="project" value="TreeGrafter"/>
</dbReference>
<evidence type="ECO:0000256" key="3">
    <source>
        <dbReference type="ARBA" id="ARBA00022692"/>
    </source>
</evidence>
<dbReference type="PANTHER" id="PTHR19432">
    <property type="entry name" value="SUGAR TRANSPORTER"/>
    <property type="match status" value="1"/>
</dbReference>
<accession>A0A9P7YXQ5</accession>
<feature type="transmembrane region" description="Helical" evidence="6">
    <location>
        <begin position="183"/>
        <end position="206"/>
    </location>
</feature>
<evidence type="ECO:0000256" key="4">
    <source>
        <dbReference type="ARBA" id="ARBA00022989"/>
    </source>
</evidence>
<dbReference type="Gene3D" id="1.20.1250.20">
    <property type="entry name" value="MFS general substrate transporter like domains"/>
    <property type="match status" value="1"/>
</dbReference>
<evidence type="ECO:0000256" key="6">
    <source>
        <dbReference type="SAM" id="Phobius"/>
    </source>
</evidence>
<reference evidence="7" key="1">
    <citation type="journal article" date="2021" name="IMA Fungus">
        <title>Genomic characterization of three marine fungi, including Emericellopsis atlantica sp. nov. with signatures of a generalist lifestyle and marine biomass degradation.</title>
        <authorList>
            <person name="Hagestad O.C."/>
            <person name="Hou L."/>
            <person name="Andersen J.H."/>
            <person name="Hansen E.H."/>
            <person name="Altermark B."/>
            <person name="Li C."/>
            <person name="Kuhnert E."/>
            <person name="Cox R.J."/>
            <person name="Crous P.W."/>
            <person name="Spatafora J.W."/>
            <person name="Lail K."/>
            <person name="Amirebrahimi M."/>
            <person name="Lipzen A."/>
            <person name="Pangilinan J."/>
            <person name="Andreopoulos W."/>
            <person name="Hayes R.D."/>
            <person name="Ng V."/>
            <person name="Grigoriev I.V."/>
            <person name="Jackson S.A."/>
            <person name="Sutton T.D.S."/>
            <person name="Dobson A.D.W."/>
            <person name="Rama T."/>
        </authorList>
    </citation>
    <scope>NUCLEOTIDE SEQUENCE</scope>
    <source>
        <strain evidence="7">TRa3180A</strain>
    </source>
</reference>
<comment type="subcellular location">
    <subcellularLocation>
        <location evidence="1">Membrane</location>
        <topology evidence="1">Multi-pass membrane protein</topology>
    </subcellularLocation>
</comment>
<feature type="transmembrane region" description="Helical" evidence="6">
    <location>
        <begin position="66"/>
        <end position="86"/>
    </location>
</feature>
<evidence type="ECO:0000313" key="7">
    <source>
        <dbReference type="EMBL" id="KAG9241671.1"/>
    </source>
</evidence>
<dbReference type="InterPro" id="IPR036259">
    <property type="entry name" value="MFS_trans_sf"/>
</dbReference>
<dbReference type="AlphaFoldDB" id="A0A9P7YXQ5"/>
<keyword evidence="5 6" id="KW-0472">Membrane</keyword>
<organism evidence="7 8">
    <name type="scientific">Calycina marina</name>
    <dbReference type="NCBI Taxonomy" id="1763456"/>
    <lineage>
        <taxon>Eukaryota</taxon>
        <taxon>Fungi</taxon>
        <taxon>Dikarya</taxon>
        <taxon>Ascomycota</taxon>
        <taxon>Pezizomycotina</taxon>
        <taxon>Leotiomycetes</taxon>
        <taxon>Helotiales</taxon>
        <taxon>Pezizellaceae</taxon>
        <taxon>Calycina</taxon>
    </lineage>
</organism>
<feature type="non-terminal residue" evidence="7">
    <location>
        <position position="1"/>
    </location>
</feature>
<feature type="transmembrane region" description="Helical" evidence="6">
    <location>
        <begin position="106"/>
        <end position="125"/>
    </location>
</feature>
<feature type="transmembrane region" description="Helical" evidence="6">
    <location>
        <begin position="289"/>
        <end position="313"/>
    </location>
</feature>
<keyword evidence="4 6" id="KW-1133">Transmembrane helix</keyword>
<evidence type="ECO:0000256" key="2">
    <source>
        <dbReference type="ARBA" id="ARBA00022448"/>
    </source>
</evidence>
<feature type="transmembrane region" description="Helical" evidence="6">
    <location>
        <begin position="442"/>
        <end position="465"/>
    </location>
</feature>
<proteinExistence type="predicted"/>
<evidence type="ECO:0000256" key="5">
    <source>
        <dbReference type="ARBA" id="ARBA00023136"/>
    </source>
</evidence>
<evidence type="ECO:0000256" key="1">
    <source>
        <dbReference type="ARBA" id="ARBA00004141"/>
    </source>
</evidence>
<comment type="caution">
    <text evidence="7">The sequence shown here is derived from an EMBL/GenBank/DDBJ whole genome shotgun (WGS) entry which is preliminary data.</text>
</comment>
<feature type="transmembrane region" description="Helical" evidence="6">
    <location>
        <begin position="407"/>
        <end position="436"/>
    </location>
</feature>